<dbReference type="InterPro" id="IPR052925">
    <property type="entry name" value="Phage_Integrase-like_Recomb"/>
</dbReference>
<dbReference type="PROSITE" id="PS51898">
    <property type="entry name" value="TYR_RECOMBINASE"/>
    <property type="match status" value="1"/>
</dbReference>
<dbReference type="InterPro" id="IPR010998">
    <property type="entry name" value="Integrase_recombinase_N"/>
</dbReference>
<name>A0A964E6U5_9PROT</name>
<evidence type="ECO:0000259" key="3">
    <source>
        <dbReference type="PROSITE" id="PS51898"/>
    </source>
</evidence>
<dbReference type="AlphaFoldDB" id="A0A964E6U5"/>
<accession>A0A964E6U5</accession>
<feature type="domain" description="Tyr recombinase" evidence="3">
    <location>
        <begin position="99"/>
        <end position="299"/>
    </location>
</feature>
<dbReference type="EMBL" id="JAESVA010000019">
    <property type="protein sequence ID" value="MCB8883949.1"/>
    <property type="molecule type" value="Genomic_DNA"/>
</dbReference>
<evidence type="ECO:0000313" key="4">
    <source>
        <dbReference type="EMBL" id="MCB8883949.1"/>
    </source>
</evidence>
<comment type="caution">
    <text evidence="4">The sequence shown here is derived from an EMBL/GenBank/DDBJ whole genome shotgun (WGS) entry which is preliminary data.</text>
</comment>
<keyword evidence="1" id="KW-0238">DNA-binding</keyword>
<keyword evidence="2" id="KW-0233">DNA recombination</keyword>
<dbReference type="Proteomes" id="UP000721844">
    <property type="component" value="Unassembled WGS sequence"/>
</dbReference>
<dbReference type="InterPro" id="IPR002104">
    <property type="entry name" value="Integrase_catalytic"/>
</dbReference>
<organism evidence="4 5">
    <name type="scientific">Acidisoma cellulosilyticum</name>
    <dbReference type="NCBI Taxonomy" id="2802395"/>
    <lineage>
        <taxon>Bacteria</taxon>
        <taxon>Pseudomonadati</taxon>
        <taxon>Pseudomonadota</taxon>
        <taxon>Alphaproteobacteria</taxon>
        <taxon>Acetobacterales</taxon>
        <taxon>Acidocellaceae</taxon>
        <taxon>Acidisoma</taxon>
    </lineage>
</organism>
<dbReference type="SUPFAM" id="SSF47823">
    <property type="entry name" value="lambda integrase-like, N-terminal domain"/>
    <property type="match status" value="1"/>
</dbReference>
<dbReference type="GO" id="GO:0006310">
    <property type="term" value="P:DNA recombination"/>
    <property type="evidence" value="ECO:0007669"/>
    <property type="project" value="UniProtKB-KW"/>
</dbReference>
<dbReference type="PANTHER" id="PTHR34605">
    <property type="entry name" value="PHAGE_INTEGRASE DOMAIN-CONTAINING PROTEIN"/>
    <property type="match status" value="1"/>
</dbReference>
<evidence type="ECO:0000256" key="2">
    <source>
        <dbReference type="ARBA" id="ARBA00023172"/>
    </source>
</evidence>
<gene>
    <name evidence="4" type="ORF">ACELLULO517_27145</name>
</gene>
<dbReference type="SUPFAM" id="SSF56349">
    <property type="entry name" value="DNA breaking-rejoining enzymes"/>
    <property type="match status" value="1"/>
</dbReference>
<dbReference type="GO" id="GO:0015074">
    <property type="term" value="P:DNA integration"/>
    <property type="evidence" value="ECO:0007669"/>
    <property type="project" value="InterPro"/>
</dbReference>
<dbReference type="GO" id="GO:0003677">
    <property type="term" value="F:DNA binding"/>
    <property type="evidence" value="ECO:0007669"/>
    <property type="project" value="UniProtKB-KW"/>
</dbReference>
<protein>
    <submittedName>
        <fullName evidence="4">Tyrosine-type recombinase/integrase</fullName>
    </submittedName>
</protein>
<evidence type="ECO:0000256" key="1">
    <source>
        <dbReference type="ARBA" id="ARBA00023125"/>
    </source>
</evidence>
<dbReference type="InterPro" id="IPR013762">
    <property type="entry name" value="Integrase-like_cat_sf"/>
</dbReference>
<dbReference type="Pfam" id="PF00589">
    <property type="entry name" value="Phage_integrase"/>
    <property type="match status" value="1"/>
</dbReference>
<evidence type="ECO:0000313" key="5">
    <source>
        <dbReference type="Proteomes" id="UP000721844"/>
    </source>
</evidence>
<dbReference type="RefSeq" id="WP_227310690.1">
    <property type="nucleotide sequence ID" value="NZ_JAESVA010000019.1"/>
</dbReference>
<keyword evidence="5" id="KW-1185">Reference proteome</keyword>
<dbReference type="Gene3D" id="1.10.443.10">
    <property type="entry name" value="Intergrase catalytic core"/>
    <property type="match status" value="1"/>
</dbReference>
<sequence length="300" mass="32757">MRLAAASLSAPTERAYNEHWAAFSAWCEQGKVRHLPADPAVVATYLAERSQTVGKSALRVTLAAMAHVHRRSGYAWSSGHPIIASVLKGILREQKRPVKPSAALTSTEVRAMLAEMGDNLAGHRDRALLLIGLAGGLRRSELVALDVEDFQWVKDGLVLRIRSSKTDQEGQGANLGIARGSRPETCPVEAVKNWLRKARIEYGPVFRSVHGSGRVGDRLTTDGFRHILLTRAKAAGVEAPEGERLSPHGLRAGLITEAYLNGALDEVVARHARHKSIHTTRAYRVRAKVIMESPSKLLDL</sequence>
<reference evidence="4 5" key="1">
    <citation type="journal article" date="2021" name="Microorganisms">
        <title>Acidisoma silvae sp. nov. and Acidisomacellulosilytica sp. nov., Two Acidophilic Bacteria Isolated from Decaying Wood, Hydrolyzing Cellulose and Producing Poly-3-hydroxybutyrate.</title>
        <authorList>
            <person name="Mieszkin S."/>
            <person name="Pouder E."/>
            <person name="Uroz S."/>
            <person name="Simon-Colin C."/>
            <person name="Alain K."/>
        </authorList>
    </citation>
    <scope>NUCLEOTIDE SEQUENCE [LARGE SCALE GENOMIC DNA]</scope>
    <source>
        <strain evidence="4 5">HW T5.17</strain>
    </source>
</reference>
<proteinExistence type="predicted"/>
<dbReference type="PANTHER" id="PTHR34605:SF4">
    <property type="entry name" value="DNA ADENINE METHYLTRANSFERASE"/>
    <property type="match status" value="1"/>
</dbReference>
<dbReference type="InterPro" id="IPR011010">
    <property type="entry name" value="DNA_brk_join_enz"/>
</dbReference>
<dbReference type="Gene3D" id="1.10.150.130">
    <property type="match status" value="1"/>
</dbReference>